<dbReference type="InterPro" id="IPR045214">
    <property type="entry name" value="Surf1/Surf4"/>
</dbReference>
<dbReference type="AlphaFoldDB" id="A0AA89BRG5"/>
<evidence type="ECO:0000256" key="4">
    <source>
        <dbReference type="ARBA" id="ARBA00022989"/>
    </source>
</evidence>
<evidence type="ECO:0000256" key="7">
    <source>
        <dbReference type="SAM" id="MobiDB-lite"/>
    </source>
</evidence>
<dbReference type="PANTHER" id="PTHR23427:SF2">
    <property type="entry name" value="SURFEIT LOCUS PROTEIN 1"/>
    <property type="match status" value="1"/>
</dbReference>
<feature type="compositionally biased region" description="Gly residues" evidence="7">
    <location>
        <begin position="28"/>
        <end position="40"/>
    </location>
</feature>
<dbReference type="PANTHER" id="PTHR23427">
    <property type="entry name" value="SURFEIT LOCUS PROTEIN"/>
    <property type="match status" value="1"/>
</dbReference>
<evidence type="ECO:0000256" key="6">
    <source>
        <dbReference type="RuleBase" id="RU363076"/>
    </source>
</evidence>
<dbReference type="Proteomes" id="UP001186944">
    <property type="component" value="Unassembled WGS sequence"/>
</dbReference>
<keyword evidence="4 6" id="KW-1133">Transmembrane helix</keyword>
<keyword evidence="6" id="KW-0496">Mitochondrion</keyword>
<dbReference type="CDD" id="cd06662">
    <property type="entry name" value="SURF1"/>
    <property type="match status" value="1"/>
</dbReference>
<accession>A0AA89BRG5</accession>
<comment type="caution">
    <text evidence="8">The sequence shown here is derived from an EMBL/GenBank/DDBJ whole genome shotgun (WGS) entry which is preliminary data.</text>
</comment>
<dbReference type="PROSITE" id="PS50895">
    <property type="entry name" value="SURF1"/>
    <property type="match status" value="1"/>
</dbReference>
<comment type="subcellular location">
    <subcellularLocation>
        <location evidence="1">Membrane</location>
    </subcellularLocation>
    <subcellularLocation>
        <location evidence="6">Mitochondrion inner membrane</location>
        <topology evidence="6">Multi-pass membrane protein</topology>
    </subcellularLocation>
</comment>
<keyword evidence="5 6" id="KW-0472">Membrane</keyword>
<proteinExistence type="inferred from homology"/>
<feature type="compositionally biased region" description="Basic and acidic residues" evidence="7">
    <location>
        <begin position="8"/>
        <end position="24"/>
    </location>
</feature>
<dbReference type="GO" id="GO:0005743">
    <property type="term" value="C:mitochondrial inner membrane"/>
    <property type="evidence" value="ECO:0007669"/>
    <property type="project" value="UniProtKB-SubCell"/>
</dbReference>
<name>A0AA89BRG5_PINIB</name>
<feature type="transmembrane region" description="Helical" evidence="6">
    <location>
        <begin position="88"/>
        <end position="108"/>
    </location>
</feature>
<evidence type="ECO:0000256" key="1">
    <source>
        <dbReference type="ARBA" id="ARBA00004370"/>
    </source>
</evidence>
<dbReference type="GO" id="GO:0033617">
    <property type="term" value="P:mitochondrial respiratory chain complex IV assembly"/>
    <property type="evidence" value="ECO:0007669"/>
    <property type="project" value="TreeGrafter"/>
</dbReference>
<dbReference type="InterPro" id="IPR002994">
    <property type="entry name" value="Surf1/Shy1"/>
</dbReference>
<gene>
    <name evidence="8" type="ORF">FSP39_018165</name>
</gene>
<comment type="function">
    <text evidence="6">Probably involved in the biogenesis of the COX complex.</text>
</comment>
<evidence type="ECO:0000313" key="9">
    <source>
        <dbReference type="Proteomes" id="UP001186944"/>
    </source>
</evidence>
<evidence type="ECO:0000256" key="2">
    <source>
        <dbReference type="ARBA" id="ARBA00007165"/>
    </source>
</evidence>
<comment type="caution">
    <text evidence="6">Lacks conserved residue(s) required for the propagation of feature annotation.</text>
</comment>
<dbReference type="Pfam" id="PF02104">
    <property type="entry name" value="SURF1"/>
    <property type="match status" value="1"/>
</dbReference>
<sequence>MGGRGRNRREEGGRGREGEVREGWEESAGGGSKGAGGGGKGRVKRREGGGGGRRELKNLSCAGCQYRLMSYTVKQKPRLNPAVKYKPISKLGIFALSLPITCFGLGCWQYQRRKWKLGLLDKIEERAHLPPIDLPHSVEELQSDAMEFCPVRLTGEFIHKMEIQVGFRPSHHPELNPSQANKLGVYILTPFRVKDSDLTVIVNRGWVPLNFRSRHTRSKGNVEGEVTITGLVVNGERKVFFARDNPDPSKRWFWSRKAREEIASYLGVDPVIIDSDIKSTFEGGPIGGQTNLKLRNKHLDYMLTWWLFALTGGVIWYKKFIHGGKLGKEFISVMKHPTFRK</sequence>
<evidence type="ECO:0000256" key="5">
    <source>
        <dbReference type="ARBA" id="ARBA00023136"/>
    </source>
</evidence>
<keyword evidence="6" id="KW-0999">Mitochondrion inner membrane</keyword>
<feature type="region of interest" description="Disordered" evidence="7">
    <location>
        <begin position="1"/>
        <end position="52"/>
    </location>
</feature>
<protein>
    <recommendedName>
        <fullName evidence="6">SURF1-like protein</fullName>
    </recommendedName>
</protein>
<organism evidence="8 9">
    <name type="scientific">Pinctada imbricata</name>
    <name type="common">Atlantic pearl-oyster</name>
    <name type="synonym">Pinctada martensii</name>
    <dbReference type="NCBI Taxonomy" id="66713"/>
    <lineage>
        <taxon>Eukaryota</taxon>
        <taxon>Metazoa</taxon>
        <taxon>Spiralia</taxon>
        <taxon>Lophotrochozoa</taxon>
        <taxon>Mollusca</taxon>
        <taxon>Bivalvia</taxon>
        <taxon>Autobranchia</taxon>
        <taxon>Pteriomorphia</taxon>
        <taxon>Pterioida</taxon>
        <taxon>Pterioidea</taxon>
        <taxon>Pteriidae</taxon>
        <taxon>Pinctada</taxon>
    </lineage>
</organism>
<evidence type="ECO:0000313" key="8">
    <source>
        <dbReference type="EMBL" id="KAK3088361.1"/>
    </source>
</evidence>
<keyword evidence="3 6" id="KW-0812">Transmembrane</keyword>
<dbReference type="EMBL" id="VSWD01000011">
    <property type="protein sequence ID" value="KAK3088361.1"/>
    <property type="molecule type" value="Genomic_DNA"/>
</dbReference>
<evidence type="ECO:0000256" key="3">
    <source>
        <dbReference type="ARBA" id="ARBA00022692"/>
    </source>
</evidence>
<reference evidence="8" key="1">
    <citation type="submission" date="2019-08" db="EMBL/GenBank/DDBJ databases">
        <title>The improved chromosome-level genome for the pearl oyster Pinctada fucata martensii using PacBio sequencing and Hi-C.</title>
        <authorList>
            <person name="Zheng Z."/>
        </authorList>
    </citation>
    <scope>NUCLEOTIDE SEQUENCE</scope>
    <source>
        <strain evidence="8">ZZ-2019</strain>
        <tissue evidence="8">Adductor muscle</tissue>
    </source>
</reference>
<keyword evidence="9" id="KW-1185">Reference proteome</keyword>
<comment type="similarity">
    <text evidence="2 6">Belongs to the SURF1 family.</text>
</comment>